<dbReference type="OrthoDB" id="10051416at2759"/>
<evidence type="ECO:0000313" key="4">
    <source>
        <dbReference type="Proteomes" id="UP000193944"/>
    </source>
</evidence>
<dbReference type="PANTHER" id="PTHR32085:SF3">
    <property type="entry name" value="PROTEIN CSF1"/>
    <property type="match status" value="1"/>
</dbReference>
<dbReference type="Proteomes" id="UP000193944">
    <property type="component" value="Unassembled WGS sequence"/>
</dbReference>
<reference evidence="3 4" key="1">
    <citation type="submission" date="2016-08" db="EMBL/GenBank/DDBJ databases">
        <title>A Parts List for Fungal Cellulosomes Revealed by Comparative Genomics.</title>
        <authorList>
            <consortium name="DOE Joint Genome Institute"/>
            <person name="Haitjema C.H."/>
            <person name="Gilmore S.P."/>
            <person name="Henske J.K."/>
            <person name="Solomon K.V."/>
            <person name="De Groot R."/>
            <person name="Kuo A."/>
            <person name="Mondo S.J."/>
            <person name="Salamov A.A."/>
            <person name="Labutti K."/>
            <person name="Zhao Z."/>
            <person name="Chiniquy J."/>
            <person name="Barry K."/>
            <person name="Brewer H.M."/>
            <person name="Purvine S.O."/>
            <person name="Wright A.T."/>
            <person name="Boxma B."/>
            <person name="Van Alen T."/>
            <person name="Hackstein J.H."/>
            <person name="Baker S.E."/>
            <person name="Grigoriev I.V."/>
            <person name="O'Malley M.A."/>
        </authorList>
    </citation>
    <scope>NUCLEOTIDE SEQUENCE [LARGE SCALE GENOMIC DNA]</scope>
    <source>
        <strain evidence="3 4">S4</strain>
    </source>
</reference>
<comment type="caution">
    <text evidence="3">The sequence shown here is derived from an EMBL/GenBank/DDBJ whole genome shotgun (WGS) entry which is preliminary data.</text>
</comment>
<organism evidence="3 4">
    <name type="scientific">Anaeromyces robustus</name>
    <dbReference type="NCBI Taxonomy" id="1754192"/>
    <lineage>
        <taxon>Eukaryota</taxon>
        <taxon>Fungi</taxon>
        <taxon>Fungi incertae sedis</taxon>
        <taxon>Chytridiomycota</taxon>
        <taxon>Chytridiomycota incertae sedis</taxon>
        <taxon>Neocallimastigomycetes</taxon>
        <taxon>Neocallimastigales</taxon>
        <taxon>Neocallimastigaceae</taxon>
        <taxon>Anaeromyces</taxon>
    </lineage>
</organism>
<dbReference type="STRING" id="1754192.A0A1Y1XEM7"/>
<dbReference type="Pfam" id="PF21678">
    <property type="entry name" value="Csf1_N"/>
    <property type="match status" value="1"/>
</dbReference>
<proteinExistence type="predicted"/>
<accession>A0A1Y1XEM7</accession>
<name>A0A1Y1XEM7_9FUNG</name>
<gene>
    <name evidence="3" type="ORF">BCR32DRAFT_266435</name>
</gene>
<dbReference type="AlphaFoldDB" id="A0A1Y1XEM7"/>
<feature type="region of interest" description="Disordered" evidence="1">
    <location>
        <begin position="297"/>
        <end position="321"/>
    </location>
</feature>
<evidence type="ECO:0000313" key="3">
    <source>
        <dbReference type="EMBL" id="ORX84220.1"/>
    </source>
</evidence>
<evidence type="ECO:0000256" key="1">
    <source>
        <dbReference type="SAM" id="MobiDB-lite"/>
    </source>
</evidence>
<dbReference type="EMBL" id="MCFG01000056">
    <property type="protein sequence ID" value="ORX84220.1"/>
    <property type="molecule type" value="Genomic_DNA"/>
</dbReference>
<evidence type="ECO:0000259" key="2">
    <source>
        <dbReference type="Pfam" id="PF21678"/>
    </source>
</evidence>
<dbReference type="InterPro" id="IPR029636">
    <property type="entry name" value="Csf1"/>
</dbReference>
<sequence>MAVYNDLNRILKRESNGSVTVNVPNLGEYILPNKVNKDKLFKSILPIYVEVNRGAVHIGSRDLPIILVADFSGMKVLYTTENASSIYDYYMTVLNVNLIKPVVNIRSNADHINYRKNDINNYLNNKKSFSEKVKYIFTLKFLFKSNKKNKNSSTENNIKKTTWTGLPRYQNNYKGNDNKDEKSEYARVSTLITADELILSMYTDVPGPVPPLNSEYFEESQKNLPEWRIDIKLFSSQINYGPWTDRNRTLLQYFFYPLSFRDMEIVRPPISGQLRVAPAMKLFIVFEEKTTFRVPTKEPSKDNLWRNKNENDIKKTKKDKSNEQSVRPYAWLNVNFNEGSHIYYELPSFILEDGYEGKLDVNLINVQVTTSIDYATFLHGSQLKINATIPAPLEWNKKRTMPFDIQLLETKIYLINDHIQLITDLIADWSDMEPIENEYFVPTIYDINITFKEFSILLCINECNIIDQLNDLEQNSYLILSGDILDVNVNLPFTVFNPIYTCIPFKVSSKNSPLTLGISLPKSHTIGANINKESTIAGTIKNFELEGDYSFHSVYNPEYIDSMNLNIMASDISFKIFGYLIKYFMFIADNYFGSYGSFTTVSEYREKLNSKHHENNINTNPINAFDMNILIQGENIEAYLPESLYTYKDYITVKTKLLEVEIRGTDQFQDIQINTNPVMIFNKNCSNDFLYIDDLAIYGHRMFGPMPYKLVYGSDWRFNIGSVIGEVHPSYIISIYNFLETFLYHFDDFDNSILEIPVLNDFMSLQLMIKKIDLSIWGKGSTTIVYLKNGFNLQLDNTINVHYCNRIFLDFPYIGIYLLTLADNNKEVESSFPWTEVASIDTNISLCIYLKSSNWKEFYDKQTSYIRQQDRLTKRMTFIYENIENDNYDGSNVDENEKIFGYVPVLVPPFRVTKQGYKETNSNKQNFELLPIFIQIPISDSISASLNSYENKNENESNEYYEFRLKYL</sequence>
<protein>
    <recommendedName>
        <fullName evidence="2">Csf1 N-terminal domain-containing protein</fullName>
    </recommendedName>
</protein>
<feature type="domain" description="Csf1 N-terminal" evidence="2">
    <location>
        <begin position="34"/>
        <end position="623"/>
    </location>
</feature>
<dbReference type="GO" id="GO:0006113">
    <property type="term" value="P:fermentation"/>
    <property type="evidence" value="ECO:0007669"/>
    <property type="project" value="InterPro"/>
</dbReference>
<dbReference type="InterPro" id="IPR048636">
    <property type="entry name" value="Csf1_N"/>
</dbReference>
<reference evidence="3 4" key="2">
    <citation type="submission" date="2016-08" db="EMBL/GenBank/DDBJ databases">
        <title>Pervasive Adenine N6-methylation of Active Genes in Fungi.</title>
        <authorList>
            <consortium name="DOE Joint Genome Institute"/>
            <person name="Mondo S.J."/>
            <person name="Dannebaum R.O."/>
            <person name="Kuo R.C."/>
            <person name="Labutti K."/>
            <person name="Haridas S."/>
            <person name="Kuo A."/>
            <person name="Salamov A."/>
            <person name="Ahrendt S.R."/>
            <person name="Lipzen A."/>
            <person name="Sullivan W."/>
            <person name="Andreopoulos W.B."/>
            <person name="Clum A."/>
            <person name="Lindquist E."/>
            <person name="Daum C."/>
            <person name="Ramamoorthy G.K."/>
            <person name="Gryganskyi A."/>
            <person name="Culley D."/>
            <person name="Magnuson J.K."/>
            <person name="James T.Y."/>
            <person name="O'Malley M.A."/>
            <person name="Stajich J.E."/>
            <person name="Spatafora J.W."/>
            <person name="Visel A."/>
            <person name="Grigoriev I.V."/>
        </authorList>
    </citation>
    <scope>NUCLEOTIDE SEQUENCE [LARGE SCALE GENOMIC DNA]</scope>
    <source>
        <strain evidence="3 4">S4</strain>
    </source>
</reference>
<dbReference type="GO" id="GO:0016020">
    <property type="term" value="C:membrane"/>
    <property type="evidence" value="ECO:0007669"/>
    <property type="project" value="InterPro"/>
</dbReference>
<keyword evidence="4" id="KW-1185">Reference proteome</keyword>
<dbReference type="PANTHER" id="PTHR32085">
    <property type="entry name" value="PROTEIN CSF1"/>
    <property type="match status" value="1"/>
</dbReference>